<dbReference type="EMBL" id="CAJVCH010006494">
    <property type="protein sequence ID" value="CAG7659335.1"/>
    <property type="molecule type" value="Genomic_DNA"/>
</dbReference>
<evidence type="ECO:0000313" key="2">
    <source>
        <dbReference type="Proteomes" id="UP000708208"/>
    </source>
</evidence>
<organism evidence="1 2">
    <name type="scientific">Allacma fusca</name>
    <dbReference type="NCBI Taxonomy" id="39272"/>
    <lineage>
        <taxon>Eukaryota</taxon>
        <taxon>Metazoa</taxon>
        <taxon>Ecdysozoa</taxon>
        <taxon>Arthropoda</taxon>
        <taxon>Hexapoda</taxon>
        <taxon>Collembola</taxon>
        <taxon>Symphypleona</taxon>
        <taxon>Sminthuridae</taxon>
        <taxon>Allacma</taxon>
    </lineage>
</organism>
<evidence type="ECO:0000313" key="1">
    <source>
        <dbReference type="EMBL" id="CAG7659335.1"/>
    </source>
</evidence>
<accession>A0A8J2J635</accession>
<dbReference type="Proteomes" id="UP000708208">
    <property type="component" value="Unassembled WGS sequence"/>
</dbReference>
<keyword evidence="2" id="KW-1185">Reference proteome</keyword>
<dbReference type="AlphaFoldDB" id="A0A8J2J635"/>
<reference evidence="1" key="1">
    <citation type="submission" date="2021-06" db="EMBL/GenBank/DDBJ databases">
        <authorList>
            <person name="Hodson N. C."/>
            <person name="Mongue J. A."/>
            <person name="Jaron S. K."/>
        </authorList>
    </citation>
    <scope>NUCLEOTIDE SEQUENCE</scope>
</reference>
<comment type="caution">
    <text evidence="1">The sequence shown here is derived from an EMBL/GenBank/DDBJ whole genome shotgun (WGS) entry which is preliminary data.</text>
</comment>
<name>A0A8J2J635_9HEXA</name>
<feature type="non-terminal residue" evidence="1">
    <location>
        <position position="92"/>
    </location>
</feature>
<protein>
    <submittedName>
        <fullName evidence="1">Uncharacterized protein</fullName>
    </submittedName>
</protein>
<sequence>MRKSIQRVHGQKLNKIVSYADARAALGEFQSLQNFGFPRICPPLNYVTREEPADPDQILGEAPELAGPYPAIDAPYYSANDAQLPANYNNDT</sequence>
<proteinExistence type="predicted"/>
<gene>
    <name evidence="1" type="ORF">AFUS01_LOCUS1160</name>
</gene>